<dbReference type="WBParaSite" id="PS1159_v2.g922.t1">
    <property type="protein sequence ID" value="PS1159_v2.g922.t1"/>
    <property type="gene ID" value="PS1159_v2.g922"/>
</dbReference>
<evidence type="ECO:0000313" key="2">
    <source>
        <dbReference type="WBParaSite" id="PS1159_v2.g922.t1"/>
    </source>
</evidence>
<organism evidence="1 2">
    <name type="scientific">Panagrolaimus sp. PS1159</name>
    <dbReference type="NCBI Taxonomy" id="55785"/>
    <lineage>
        <taxon>Eukaryota</taxon>
        <taxon>Metazoa</taxon>
        <taxon>Ecdysozoa</taxon>
        <taxon>Nematoda</taxon>
        <taxon>Chromadorea</taxon>
        <taxon>Rhabditida</taxon>
        <taxon>Tylenchina</taxon>
        <taxon>Panagrolaimomorpha</taxon>
        <taxon>Panagrolaimoidea</taxon>
        <taxon>Panagrolaimidae</taxon>
        <taxon>Panagrolaimus</taxon>
    </lineage>
</organism>
<reference evidence="2" key="1">
    <citation type="submission" date="2022-11" db="UniProtKB">
        <authorList>
            <consortium name="WormBaseParasite"/>
        </authorList>
    </citation>
    <scope>IDENTIFICATION</scope>
</reference>
<accession>A0AC35GW69</accession>
<sequence>MLRDGYISHIVSQNCDALHLRSGIPQNLISEIHGNSFIEWCKTCHKQFIRDFDVTHDSDRETHVTKRKCEQCENPLVDTIIYCNESRWLPFPQNWIKVEEIKKNIDLIIVLGTSCKVLA</sequence>
<proteinExistence type="predicted"/>
<evidence type="ECO:0000313" key="1">
    <source>
        <dbReference type="Proteomes" id="UP000887580"/>
    </source>
</evidence>
<protein>
    <submittedName>
        <fullName evidence="2">Deacetylase sirtuin-type domain-containing protein</fullName>
    </submittedName>
</protein>
<dbReference type="Proteomes" id="UP000887580">
    <property type="component" value="Unplaced"/>
</dbReference>
<name>A0AC35GW69_9BILA</name>